<evidence type="ECO:0000313" key="2">
    <source>
        <dbReference type="EMBL" id="MCY0095160.1"/>
    </source>
</evidence>
<protein>
    <recommendedName>
        <fullName evidence="4">DUF4398 domain-containing protein</fullName>
    </recommendedName>
</protein>
<dbReference type="RefSeq" id="WP_267613056.1">
    <property type="nucleotide sequence ID" value="NZ_JAOVZQ010000001.1"/>
</dbReference>
<sequence length="209" mass="22108">MVLLCHKKLQCFLDTDFFCPCHDHHLVETGKYVIMISNIRPAFVTLVALIASACQTASLEDAAPKGALAAPPVATSAAPTAPPTTRAAEGAARDVAANPDPATESTVIRRNPGFTSVVPIEKTAPVENKAFVASGASRTGQYPTIGRLPNTASAQFSDAEKLAAEAEMAELLRSRAATPDARAQYEARLRELRALAASHASDTQQQIEN</sequence>
<feature type="compositionally biased region" description="Low complexity" evidence="1">
    <location>
        <begin position="73"/>
        <end position="97"/>
    </location>
</feature>
<feature type="region of interest" description="Disordered" evidence="1">
    <location>
        <begin position="73"/>
        <end position="107"/>
    </location>
</feature>
<proteinExistence type="predicted"/>
<reference evidence="2" key="1">
    <citation type="submission" date="2022-10" db="EMBL/GenBank/DDBJ databases">
        <title>Hoeflea sp. J2-29, isolated from marine algae.</title>
        <authorList>
            <person name="Kristyanto S."/>
            <person name="Kim J.M."/>
            <person name="Jeon C.O."/>
        </authorList>
    </citation>
    <scope>NUCLEOTIDE SEQUENCE</scope>
    <source>
        <strain evidence="2">J2-29</strain>
    </source>
</reference>
<name>A0ABT3YHE6_9HYPH</name>
<dbReference type="Proteomes" id="UP001081283">
    <property type="component" value="Unassembled WGS sequence"/>
</dbReference>
<gene>
    <name evidence="2" type="ORF">OEG82_14175</name>
</gene>
<accession>A0ABT3YHE6</accession>
<evidence type="ECO:0000313" key="3">
    <source>
        <dbReference type="Proteomes" id="UP001081283"/>
    </source>
</evidence>
<evidence type="ECO:0008006" key="4">
    <source>
        <dbReference type="Google" id="ProtNLM"/>
    </source>
</evidence>
<keyword evidence="3" id="KW-1185">Reference proteome</keyword>
<organism evidence="2 3">
    <name type="scientific">Hoeflea ulvae</name>
    <dbReference type="NCBI Taxonomy" id="2983764"/>
    <lineage>
        <taxon>Bacteria</taxon>
        <taxon>Pseudomonadati</taxon>
        <taxon>Pseudomonadota</taxon>
        <taxon>Alphaproteobacteria</taxon>
        <taxon>Hyphomicrobiales</taxon>
        <taxon>Rhizobiaceae</taxon>
        <taxon>Hoeflea</taxon>
    </lineage>
</organism>
<evidence type="ECO:0000256" key="1">
    <source>
        <dbReference type="SAM" id="MobiDB-lite"/>
    </source>
</evidence>
<comment type="caution">
    <text evidence="2">The sequence shown here is derived from an EMBL/GenBank/DDBJ whole genome shotgun (WGS) entry which is preliminary data.</text>
</comment>
<dbReference type="EMBL" id="JAOVZQ010000001">
    <property type="protein sequence ID" value="MCY0095160.1"/>
    <property type="molecule type" value="Genomic_DNA"/>
</dbReference>